<proteinExistence type="predicted"/>
<dbReference type="AlphaFoldDB" id="A0A4R5AGU6"/>
<evidence type="ECO:0000313" key="6">
    <source>
        <dbReference type="Proteomes" id="UP000295217"/>
    </source>
</evidence>
<feature type="modified residue" description="4-aspartylphosphate" evidence="2">
    <location>
        <position position="162"/>
    </location>
</feature>
<evidence type="ECO:0000259" key="4">
    <source>
        <dbReference type="PROSITE" id="PS50937"/>
    </source>
</evidence>
<accession>A0A4R5AGU6</accession>
<reference evidence="5 6" key="1">
    <citation type="submission" date="2019-02" db="EMBL/GenBank/DDBJ databases">
        <title>Draft genome sequences of novel Actinobacteria.</title>
        <authorList>
            <person name="Sahin N."/>
            <person name="Ay H."/>
            <person name="Saygin H."/>
        </authorList>
    </citation>
    <scope>NUCLEOTIDE SEQUENCE [LARGE SCALE GENOMIC DNA]</scope>
    <source>
        <strain evidence="5 6">8K307</strain>
    </source>
</reference>
<dbReference type="PROSITE" id="PS50937">
    <property type="entry name" value="HTH_MERR_2"/>
    <property type="match status" value="1"/>
</dbReference>
<dbReference type="PANTHER" id="PTHR44591:SF18">
    <property type="entry name" value="REGULATORY PROTEIN"/>
    <property type="match status" value="1"/>
</dbReference>
<gene>
    <name evidence="5" type="ORF">E1262_03870</name>
</gene>
<dbReference type="InterPro" id="IPR050595">
    <property type="entry name" value="Bact_response_regulator"/>
</dbReference>
<dbReference type="Gene3D" id="1.10.1660.10">
    <property type="match status" value="1"/>
</dbReference>
<dbReference type="OrthoDB" id="9800334at2"/>
<feature type="domain" description="HTH merR-type" evidence="4">
    <location>
        <begin position="8"/>
        <end position="77"/>
    </location>
</feature>
<name>A0A4R5AGU6_9ACTN</name>
<evidence type="ECO:0000313" key="5">
    <source>
        <dbReference type="EMBL" id="TDD71878.1"/>
    </source>
</evidence>
<dbReference type="InterPro" id="IPR001789">
    <property type="entry name" value="Sig_transdc_resp-reg_receiver"/>
</dbReference>
<protein>
    <submittedName>
        <fullName evidence="5">MerR family transcriptional regulator</fullName>
    </submittedName>
</protein>
<dbReference type="Gene3D" id="3.40.50.2300">
    <property type="match status" value="1"/>
</dbReference>
<keyword evidence="1 2" id="KW-0597">Phosphoprotein</keyword>
<dbReference type="RefSeq" id="WP_132101732.1">
    <property type="nucleotide sequence ID" value="NZ_SMLB01000004.1"/>
</dbReference>
<dbReference type="InterPro" id="IPR011006">
    <property type="entry name" value="CheY-like_superfamily"/>
</dbReference>
<dbReference type="InterPro" id="IPR000551">
    <property type="entry name" value="MerR-type_HTH_dom"/>
</dbReference>
<dbReference type="GO" id="GO:0006355">
    <property type="term" value="P:regulation of DNA-templated transcription"/>
    <property type="evidence" value="ECO:0007669"/>
    <property type="project" value="InterPro"/>
</dbReference>
<evidence type="ECO:0000256" key="1">
    <source>
        <dbReference type="ARBA" id="ARBA00022553"/>
    </source>
</evidence>
<dbReference type="SMART" id="SM00422">
    <property type="entry name" value="HTH_MERR"/>
    <property type="match status" value="1"/>
</dbReference>
<dbReference type="PROSITE" id="PS50110">
    <property type="entry name" value="RESPONSE_REGULATORY"/>
    <property type="match status" value="1"/>
</dbReference>
<dbReference type="Pfam" id="PF00072">
    <property type="entry name" value="Response_reg"/>
    <property type="match status" value="1"/>
</dbReference>
<dbReference type="Pfam" id="PF13411">
    <property type="entry name" value="MerR_1"/>
    <property type="match status" value="1"/>
</dbReference>
<evidence type="ECO:0000259" key="3">
    <source>
        <dbReference type="PROSITE" id="PS50110"/>
    </source>
</evidence>
<keyword evidence="6" id="KW-1185">Reference proteome</keyword>
<evidence type="ECO:0000256" key="2">
    <source>
        <dbReference type="PROSITE-ProRule" id="PRU00169"/>
    </source>
</evidence>
<dbReference type="PANTHER" id="PTHR44591">
    <property type="entry name" value="STRESS RESPONSE REGULATOR PROTEIN 1"/>
    <property type="match status" value="1"/>
</dbReference>
<feature type="domain" description="Response regulatory" evidence="3">
    <location>
        <begin position="113"/>
        <end position="223"/>
    </location>
</feature>
<dbReference type="InterPro" id="IPR009061">
    <property type="entry name" value="DNA-bd_dom_put_sf"/>
</dbReference>
<organism evidence="5 6">
    <name type="scientific">Jiangella aurantiaca</name>
    <dbReference type="NCBI Taxonomy" id="2530373"/>
    <lineage>
        <taxon>Bacteria</taxon>
        <taxon>Bacillati</taxon>
        <taxon>Actinomycetota</taxon>
        <taxon>Actinomycetes</taxon>
        <taxon>Jiangellales</taxon>
        <taxon>Jiangellaceae</taxon>
        <taxon>Jiangella</taxon>
    </lineage>
</organism>
<sequence>MRRDSVGVYSIGAVATMLGIRAQTLRSWEDRYGQIVPTRSPGGQRLYSRDQVDELRFVCEQVASGLQPAVAHRLLAERRRPAEQAGPQALADNGMLAPSAGRVTPDSHGVSFMILLAERDPYAAEYAEYFLRTEGYVARVAVDAGEAQRILHDHAPNLVVIDLMISGGAGLTLCATTRKNSSVPILAISAIDSGDVALEAGADAFLQKPFDPLQFISTVRDLLGTSAYLRPRSRIQ</sequence>
<dbReference type="Proteomes" id="UP000295217">
    <property type="component" value="Unassembled WGS sequence"/>
</dbReference>
<dbReference type="SMART" id="SM00448">
    <property type="entry name" value="REC"/>
    <property type="match status" value="1"/>
</dbReference>
<comment type="caution">
    <text evidence="5">The sequence shown here is derived from an EMBL/GenBank/DDBJ whole genome shotgun (WGS) entry which is preliminary data.</text>
</comment>
<dbReference type="GO" id="GO:0000160">
    <property type="term" value="P:phosphorelay signal transduction system"/>
    <property type="evidence" value="ECO:0007669"/>
    <property type="project" value="InterPro"/>
</dbReference>
<dbReference type="EMBL" id="SMLB01000004">
    <property type="protein sequence ID" value="TDD71878.1"/>
    <property type="molecule type" value="Genomic_DNA"/>
</dbReference>
<dbReference type="GO" id="GO:0003677">
    <property type="term" value="F:DNA binding"/>
    <property type="evidence" value="ECO:0007669"/>
    <property type="project" value="InterPro"/>
</dbReference>
<dbReference type="SUPFAM" id="SSF46955">
    <property type="entry name" value="Putative DNA-binding domain"/>
    <property type="match status" value="1"/>
</dbReference>
<dbReference type="SUPFAM" id="SSF52172">
    <property type="entry name" value="CheY-like"/>
    <property type="match status" value="1"/>
</dbReference>